<dbReference type="InterPro" id="IPR002999">
    <property type="entry name" value="Tudor"/>
</dbReference>
<name>A0A8E5HY89_USTVR</name>
<evidence type="ECO:0000256" key="2">
    <source>
        <dbReference type="ARBA" id="ARBA00023242"/>
    </source>
</evidence>
<comment type="subcellular location">
    <subcellularLocation>
        <location evidence="1">Nucleus</location>
    </subcellularLocation>
</comment>
<evidence type="ECO:0000256" key="1">
    <source>
        <dbReference type="ARBA" id="ARBA00004123"/>
    </source>
</evidence>
<evidence type="ECO:0000313" key="6">
    <source>
        <dbReference type="Proteomes" id="UP000027002"/>
    </source>
</evidence>
<dbReference type="RefSeq" id="XP_043001414.1">
    <property type="nucleotide sequence ID" value="XM_043145479.1"/>
</dbReference>
<protein>
    <recommendedName>
        <fullName evidence="4">Tudor domain-containing protein</fullName>
    </recommendedName>
</protein>
<dbReference type="SUPFAM" id="SSF63748">
    <property type="entry name" value="Tudor/PWWP/MBT"/>
    <property type="match status" value="1"/>
</dbReference>
<keyword evidence="6" id="KW-1185">Reference proteome</keyword>
<evidence type="ECO:0000313" key="5">
    <source>
        <dbReference type="EMBL" id="QUC23741.1"/>
    </source>
</evidence>
<dbReference type="OrthoDB" id="79171at2759"/>
<dbReference type="SMART" id="SM00333">
    <property type="entry name" value="TUDOR"/>
    <property type="match status" value="1"/>
</dbReference>
<dbReference type="AlphaFoldDB" id="A0A8E5HY89"/>
<reference evidence="5" key="1">
    <citation type="submission" date="2020-03" db="EMBL/GenBank/DDBJ databases">
        <title>A mixture of massive structural variations and highly conserved coding sequences in Ustilaginoidea virens genome.</title>
        <authorList>
            <person name="Zhang K."/>
            <person name="Zhao Z."/>
            <person name="Zhang Z."/>
            <person name="Li Y."/>
            <person name="Hsiang T."/>
            <person name="Sun W."/>
        </authorList>
    </citation>
    <scope>NUCLEOTIDE SEQUENCE</scope>
    <source>
        <strain evidence="5">UV-8b</strain>
    </source>
</reference>
<feature type="compositionally biased region" description="Basic and acidic residues" evidence="3">
    <location>
        <begin position="310"/>
        <end position="323"/>
    </location>
</feature>
<proteinExistence type="predicted"/>
<dbReference type="Proteomes" id="UP000027002">
    <property type="component" value="Chromosome 7"/>
</dbReference>
<feature type="domain" description="Tudor" evidence="4">
    <location>
        <begin position="178"/>
        <end position="240"/>
    </location>
</feature>
<feature type="compositionally biased region" description="Basic and acidic residues" evidence="3">
    <location>
        <begin position="226"/>
        <end position="243"/>
    </location>
</feature>
<dbReference type="KEGG" id="uvi:66068759"/>
<dbReference type="PANTHER" id="PTHR46297:SF2">
    <property type="entry name" value="TUDOR DOMAIN-CONTAINING PROTEIN"/>
    <property type="match status" value="1"/>
</dbReference>
<dbReference type="PANTHER" id="PTHR46297">
    <property type="entry name" value="ZINC FINGER CCCH-TYPE WITH G PATCH DOMAIN-CONTAINING PROTEIN"/>
    <property type="match status" value="1"/>
</dbReference>
<gene>
    <name evidence="5" type="ORF">UV8b_07982</name>
</gene>
<evidence type="ECO:0000256" key="3">
    <source>
        <dbReference type="SAM" id="MobiDB-lite"/>
    </source>
</evidence>
<dbReference type="GO" id="GO:0005634">
    <property type="term" value="C:nucleus"/>
    <property type="evidence" value="ECO:0007669"/>
    <property type="project" value="UniProtKB-SubCell"/>
</dbReference>
<sequence>MQAWSNHAGHPTLRGPFVVHSISPSWHLGTRGGVAERDIGHVIPGSRNIASQRHHEPEQGISIATSFNPTPLSDFLIMSSTAAIEEEKQQYQEQLDIIVQQLRDDPENAELLALQEELNNLIGLLNENIAELQPQSALKPDVKEPTPPPQPEKWSRENHPAFKKPAAPVAEEKDEPPVTYHVNDTVMAKWVSGDKNFYQARITSITGSSANPIYTVKFKSYDNSETLRSRDLKPVSNKRKVDDAPPTPTGPGVVSSAGATMYDGTQKEAQQGEEATKAPKPKKIKAKKELEAGKAKWQAFSSKSKFAKSGKKESMFRTPEGIHGRVGFTGSGQAMRKDPARSRHVYQVNEDLD</sequence>
<dbReference type="EMBL" id="CP072759">
    <property type="protein sequence ID" value="QUC23741.1"/>
    <property type="molecule type" value="Genomic_DNA"/>
</dbReference>
<feature type="region of interest" description="Disordered" evidence="3">
    <location>
        <begin position="226"/>
        <end position="353"/>
    </location>
</feature>
<accession>A0A8E5HY89</accession>
<evidence type="ECO:0000259" key="4">
    <source>
        <dbReference type="SMART" id="SM00333"/>
    </source>
</evidence>
<dbReference type="Gene3D" id="2.30.30.140">
    <property type="match status" value="1"/>
</dbReference>
<feature type="region of interest" description="Disordered" evidence="3">
    <location>
        <begin position="135"/>
        <end position="175"/>
    </location>
</feature>
<keyword evidence="2" id="KW-0539">Nucleus</keyword>
<organism evidence="5 6">
    <name type="scientific">Ustilaginoidea virens</name>
    <name type="common">Rice false smut fungus</name>
    <name type="synonym">Villosiclava virens</name>
    <dbReference type="NCBI Taxonomy" id="1159556"/>
    <lineage>
        <taxon>Eukaryota</taxon>
        <taxon>Fungi</taxon>
        <taxon>Dikarya</taxon>
        <taxon>Ascomycota</taxon>
        <taxon>Pezizomycotina</taxon>
        <taxon>Sordariomycetes</taxon>
        <taxon>Hypocreomycetidae</taxon>
        <taxon>Hypocreales</taxon>
        <taxon>Clavicipitaceae</taxon>
        <taxon>Ustilaginoidea</taxon>
    </lineage>
</organism>
<feature type="compositionally biased region" description="Low complexity" evidence="3">
    <location>
        <begin position="295"/>
        <end position="304"/>
    </location>
</feature>
<dbReference type="GeneID" id="66068759"/>
<dbReference type="CDD" id="cd20446">
    <property type="entry name" value="Tudor_SpSPF30-like"/>
    <property type="match status" value="1"/>
</dbReference>